<reference evidence="1 2" key="1">
    <citation type="submission" date="2019-02" db="EMBL/GenBank/DDBJ databases">
        <title>Deep-cultivation of Planctomycetes and their phenomic and genomic characterization uncovers novel biology.</title>
        <authorList>
            <person name="Wiegand S."/>
            <person name="Jogler M."/>
            <person name="Boedeker C."/>
            <person name="Pinto D."/>
            <person name="Vollmers J."/>
            <person name="Rivas-Marin E."/>
            <person name="Kohn T."/>
            <person name="Peeters S.H."/>
            <person name="Heuer A."/>
            <person name="Rast P."/>
            <person name="Oberbeckmann S."/>
            <person name="Bunk B."/>
            <person name="Jeske O."/>
            <person name="Meyerdierks A."/>
            <person name="Storesund J.E."/>
            <person name="Kallscheuer N."/>
            <person name="Luecker S."/>
            <person name="Lage O.M."/>
            <person name="Pohl T."/>
            <person name="Merkel B.J."/>
            <person name="Hornburger P."/>
            <person name="Mueller R.-W."/>
            <person name="Bruemmer F."/>
            <person name="Labrenz M."/>
            <person name="Spormann A.M."/>
            <person name="Op Den Camp H."/>
            <person name="Overmann J."/>
            <person name="Amann R."/>
            <person name="Jetten M.S.M."/>
            <person name="Mascher T."/>
            <person name="Medema M.H."/>
            <person name="Devos D.P."/>
            <person name="Kaster A.-K."/>
            <person name="Ovreas L."/>
            <person name="Rohde M."/>
            <person name="Galperin M.Y."/>
            <person name="Jogler C."/>
        </authorList>
    </citation>
    <scope>NUCLEOTIDE SEQUENCE [LARGE SCALE GENOMIC DNA]</scope>
    <source>
        <strain evidence="1 2">Q31b</strain>
    </source>
</reference>
<organism evidence="1 2">
    <name type="scientific">Novipirellula aureliae</name>
    <dbReference type="NCBI Taxonomy" id="2527966"/>
    <lineage>
        <taxon>Bacteria</taxon>
        <taxon>Pseudomonadati</taxon>
        <taxon>Planctomycetota</taxon>
        <taxon>Planctomycetia</taxon>
        <taxon>Pirellulales</taxon>
        <taxon>Pirellulaceae</taxon>
        <taxon>Novipirellula</taxon>
    </lineage>
</organism>
<comment type="caution">
    <text evidence="1">The sequence shown here is derived from an EMBL/GenBank/DDBJ whole genome shotgun (WGS) entry which is preliminary data.</text>
</comment>
<dbReference type="AlphaFoldDB" id="A0A5C6DVE4"/>
<dbReference type="EMBL" id="SJPY01000004">
    <property type="protein sequence ID" value="TWU41343.1"/>
    <property type="molecule type" value="Genomic_DNA"/>
</dbReference>
<gene>
    <name evidence="1" type="ORF">Q31b_27870</name>
</gene>
<sequence>MPLHDWTRVRSGIYHNLHCRWIAAIMDRLNAGVLPSGLVAMLRTSSGSVWSSVFTERKPKIKSDPREAFPNRGIRFLVILLTLFSREVCDGSVGT</sequence>
<evidence type="ECO:0000313" key="1">
    <source>
        <dbReference type="EMBL" id="TWU41343.1"/>
    </source>
</evidence>
<evidence type="ECO:0000313" key="2">
    <source>
        <dbReference type="Proteomes" id="UP000315471"/>
    </source>
</evidence>
<dbReference type="Proteomes" id="UP000315471">
    <property type="component" value="Unassembled WGS sequence"/>
</dbReference>
<accession>A0A5C6DVE4</accession>
<protein>
    <submittedName>
        <fullName evidence="1">Uncharacterized protein</fullName>
    </submittedName>
</protein>
<proteinExistence type="predicted"/>
<name>A0A5C6DVE4_9BACT</name>
<keyword evidence="2" id="KW-1185">Reference proteome</keyword>